<dbReference type="RefSeq" id="WP_060940532.1">
    <property type="nucleotide sequence ID" value="NZ_KQ957241.1"/>
</dbReference>
<dbReference type="InterPro" id="IPR029052">
    <property type="entry name" value="Metallo-depent_PP-like"/>
</dbReference>
<dbReference type="CDD" id="cd07385">
    <property type="entry name" value="MPP_YkuE_C"/>
    <property type="match status" value="1"/>
</dbReference>
<dbReference type="Gene3D" id="3.60.21.10">
    <property type="match status" value="1"/>
</dbReference>
<sequence length="380" mass="43390">MNIIWAVIFFLLLSLGITYVSWHIWQILPICILAKWVVVSLLLACIVCFFTNFFVGLDHYPMAVSKFLYELGNSSIFITLYLAMVFIILDIGRIAHLIPKSFMFGSRLGTASIFILVVAIFIYGYFNYERKERVQLNVETAKPLKRPLRVVMMSDLHLGYHNTRADFHKWVSDIMAENADLILIAGDVIDGSIRALLEQDMVTEFRRLKVPVYACLGNHEYYSGRKEAIQFYKDAGIHLLVDEAEEVELGGDTILLIGRDDRVNENRKSVKELLSGFSNNRYVILLDHQPYHLEEAEQAGVDFQLSGHTHYGQVWPISWIEEAIYEKAFGALKKGDTQYYISSGIGIWGAKFRVGTRSEYVVADIRPVSEEHQSQSKASL</sequence>
<keyword evidence="1" id="KW-0472">Membrane</keyword>
<evidence type="ECO:0000259" key="2">
    <source>
        <dbReference type="Pfam" id="PF00149"/>
    </source>
</evidence>
<feature type="transmembrane region" description="Helical" evidence="1">
    <location>
        <begin position="75"/>
        <end position="96"/>
    </location>
</feature>
<reference evidence="4" key="1">
    <citation type="submission" date="2016-01" db="EMBL/GenBank/DDBJ databases">
        <authorList>
            <person name="Mitreva M."/>
            <person name="Pepin K.H."/>
            <person name="Mihindukulasuriya K.A."/>
            <person name="Fulton R."/>
            <person name="Fronick C."/>
            <person name="O'Laughlin M."/>
            <person name="Miner T."/>
            <person name="Herter B."/>
            <person name="Rosa B.A."/>
            <person name="Cordes M."/>
            <person name="Tomlinson C."/>
            <person name="Wollam A."/>
            <person name="Palsikar V.B."/>
            <person name="Mardis E.R."/>
            <person name="Wilson R.K."/>
        </authorList>
    </citation>
    <scope>NUCLEOTIDE SEQUENCE [LARGE SCALE GENOMIC DNA]</scope>
    <source>
        <strain evidence="4">MJR7716</strain>
    </source>
</reference>
<evidence type="ECO:0000313" key="3">
    <source>
        <dbReference type="EMBL" id="KXA39910.1"/>
    </source>
</evidence>
<keyword evidence="4" id="KW-1185">Reference proteome</keyword>
<feature type="transmembrane region" description="Helical" evidence="1">
    <location>
        <begin position="108"/>
        <end position="126"/>
    </location>
</feature>
<feature type="domain" description="Calcineurin-like phosphoesterase" evidence="2">
    <location>
        <begin position="148"/>
        <end position="311"/>
    </location>
</feature>
<dbReference type="Pfam" id="PF00149">
    <property type="entry name" value="Metallophos"/>
    <property type="match status" value="1"/>
</dbReference>
<dbReference type="EMBL" id="LRQG01000086">
    <property type="protein sequence ID" value="KXA39910.1"/>
    <property type="molecule type" value="Genomic_DNA"/>
</dbReference>
<feature type="transmembrane region" description="Helical" evidence="1">
    <location>
        <begin position="6"/>
        <end position="25"/>
    </location>
</feature>
<keyword evidence="1" id="KW-0812">Transmembrane</keyword>
<accession>A0A133QAK2</accession>
<evidence type="ECO:0000313" key="4">
    <source>
        <dbReference type="Proteomes" id="UP000070533"/>
    </source>
</evidence>
<dbReference type="PANTHER" id="PTHR31302:SF0">
    <property type="entry name" value="TRANSMEMBRANE PROTEIN WITH METALLOPHOSPHOESTERASE DOMAIN"/>
    <property type="match status" value="1"/>
</dbReference>
<proteinExistence type="predicted"/>
<dbReference type="STRING" id="28128.HMPREF3226_01121"/>
<dbReference type="SUPFAM" id="SSF56300">
    <property type="entry name" value="Metallo-dependent phosphatases"/>
    <property type="match status" value="1"/>
</dbReference>
<keyword evidence="1" id="KW-1133">Transmembrane helix</keyword>
<dbReference type="PANTHER" id="PTHR31302">
    <property type="entry name" value="TRANSMEMBRANE PROTEIN WITH METALLOPHOSPHOESTERASE DOMAIN-RELATED"/>
    <property type="match status" value="1"/>
</dbReference>
<dbReference type="InterPro" id="IPR051158">
    <property type="entry name" value="Metallophosphoesterase_sf"/>
</dbReference>
<dbReference type="Proteomes" id="UP000070533">
    <property type="component" value="Unassembled WGS sequence"/>
</dbReference>
<gene>
    <name evidence="3" type="ORF">HMPREF3226_01121</name>
</gene>
<evidence type="ECO:0000256" key="1">
    <source>
        <dbReference type="SAM" id="Phobius"/>
    </source>
</evidence>
<dbReference type="OrthoDB" id="9780884at2"/>
<dbReference type="GO" id="GO:0016787">
    <property type="term" value="F:hydrolase activity"/>
    <property type="evidence" value="ECO:0007669"/>
    <property type="project" value="InterPro"/>
</dbReference>
<dbReference type="InterPro" id="IPR004843">
    <property type="entry name" value="Calcineurin-like_PHP"/>
</dbReference>
<dbReference type="PATRIC" id="fig|28128.5.peg.1137"/>
<dbReference type="AlphaFoldDB" id="A0A133QAK2"/>
<dbReference type="eggNOG" id="COG1408">
    <property type="taxonomic scope" value="Bacteria"/>
</dbReference>
<organism evidence="3 4">
    <name type="scientific">Prevotella corporis</name>
    <dbReference type="NCBI Taxonomy" id="28128"/>
    <lineage>
        <taxon>Bacteria</taxon>
        <taxon>Pseudomonadati</taxon>
        <taxon>Bacteroidota</taxon>
        <taxon>Bacteroidia</taxon>
        <taxon>Bacteroidales</taxon>
        <taxon>Prevotellaceae</taxon>
        <taxon>Prevotella</taxon>
    </lineage>
</organism>
<name>A0A133QAK2_9BACT</name>
<comment type="caution">
    <text evidence="3">The sequence shown here is derived from an EMBL/GenBank/DDBJ whole genome shotgun (WGS) entry which is preliminary data.</text>
</comment>
<feature type="transmembrane region" description="Helical" evidence="1">
    <location>
        <begin position="32"/>
        <end position="55"/>
    </location>
</feature>
<protein>
    <submittedName>
        <fullName evidence="3">Ser/Thr phosphatase family protein</fullName>
    </submittedName>
</protein>